<keyword evidence="4" id="KW-0862">Zinc</keyword>
<dbReference type="InterPro" id="IPR013087">
    <property type="entry name" value="Znf_C2H2_type"/>
</dbReference>
<keyword evidence="6" id="KW-0804">Transcription</keyword>
<dbReference type="GO" id="GO:0005634">
    <property type="term" value="C:nucleus"/>
    <property type="evidence" value="ECO:0000318"/>
    <property type="project" value="GO_Central"/>
</dbReference>
<dbReference type="GO" id="GO:0000976">
    <property type="term" value="F:transcription cis-regulatory region binding"/>
    <property type="evidence" value="ECO:0000318"/>
    <property type="project" value="GO_Central"/>
</dbReference>
<organism evidence="10">
    <name type="scientific">Brachypodium distachyon</name>
    <name type="common">Purple false brome</name>
    <name type="synonym">Trachynia distachya</name>
    <dbReference type="NCBI Taxonomy" id="15368"/>
    <lineage>
        <taxon>Eukaryota</taxon>
        <taxon>Viridiplantae</taxon>
        <taxon>Streptophyta</taxon>
        <taxon>Embryophyta</taxon>
        <taxon>Tracheophyta</taxon>
        <taxon>Spermatophyta</taxon>
        <taxon>Magnoliopsida</taxon>
        <taxon>Liliopsida</taxon>
        <taxon>Poales</taxon>
        <taxon>Poaceae</taxon>
        <taxon>BOP clade</taxon>
        <taxon>Pooideae</taxon>
        <taxon>Stipodae</taxon>
        <taxon>Brachypodieae</taxon>
        <taxon>Brachypodium</taxon>
    </lineage>
</organism>
<feature type="compositionally biased region" description="Low complexity" evidence="8">
    <location>
        <begin position="352"/>
        <end position="369"/>
    </location>
</feature>
<dbReference type="EMBL" id="CM000884">
    <property type="protein sequence ID" value="KQJ83104.1"/>
    <property type="molecule type" value="Genomic_DNA"/>
</dbReference>
<dbReference type="PROSITE" id="PS50157">
    <property type="entry name" value="ZINC_FINGER_C2H2_2"/>
    <property type="match status" value="1"/>
</dbReference>
<reference evidence="11" key="3">
    <citation type="submission" date="2018-08" db="UniProtKB">
        <authorList>
            <consortium name="EnsemblPlants"/>
        </authorList>
    </citation>
    <scope>IDENTIFICATION</scope>
    <source>
        <strain evidence="11">cv. Bd21</strain>
    </source>
</reference>
<keyword evidence="3 7" id="KW-0863">Zinc-finger</keyword>
<evidence type="ECO:0000256" key="3">
    <source>
        <dbReference type="ARBA" id="ARBA00022771"/>
    </source>
</evidence>
<sequence>MAARKAYHLQAAEAAAANNPPMKVAPRKDVQAQAAAELSVNWTVTGKRGRLPLASAGAAGSAASSSSVTTALDLESSFCSEDEEAAMILVQLSGQEERGPGDDESEEEMLVPVAEHQIAPAAVSEHDIVQQADRLPAEHVAGVQDVAMLDADAPEPEVEQPMVPDDHVSGAAGASALLPMMPGAHVSGGAALQVQQADKCSAPPMEHTFGIITESSLAAAIEQAKKAAAAASSSEVKKGKLVLSDANAMKPMKKLRLQDIIQLQAPAPHDPQPSRATESFLRTPTRPRIPSPASTRRFVCPRCDKKFPTYQALGGHMASHNRANKYGADGPQHQQLVAQLAVARAAQQSLRASNANTAGTGTTNSGRRSMTNLPPPPKEPILLAPPAVHPCSRCELVFRTGQALGGHMRRHWIADKVRADAAEARAAMDAAAGEAVPAAEAAVQAAAAEAVVAAAASVPAAAPRGEPLDFDLNEMPGEE</sequence>
<keyword evidence="12" id="KW-1185">Reference proteome</keyword>
<dbReference type="PROSITE" id="PS00028">
    <property type="entry name" value="ZINC_FINGER_C2H2_1"/>
    <property type="match status" value="2"/>
</dbReference>
<name>A0A0Q3IAF1_BRADI</name>
<evidence type="ECO:0000313" key="10">
    <source>
        <dbReference type="EMBL" id="KQJ83104.1"/>
    </source>
</evidence>
<dbReference type="Proteomes" id="UP000008810">
    <property type="component" value="Chromosome 5"/>
</dbReference>
<dbReference type="Gene3D" id="3.30.160.60">
    <property type="entry name" value="Classic Zinc Finger"/>
    <property type="match status" value="1"/>
</dbReference>
<dbReference type="PANTHER" id="PTHR45988:SF80">
    <property type="entry name" value="C2H2-TYPE DOMAIN-CONTAINING PROTEIN"/>
    <property type="match status" value="1"/>
</dbReference>
<evidence type="ECO:0000256" key="4">
    <source>
        <dbReference type="ARBA" id="ARBA00022833"/>
    </source>
</evidence>
<dbReference type="GO" id="GO:0008270">
    <property type="term" value="F:zinc ion binding"/>
    <property type="evidence" value="ECO:0007669"/>
    <property type="project" value="UniProtKB-KW"/>
</dbReference>
<dbReference type="PANTHER" id="PTHR45988">
    <property type="entry name" value="C2H2 TYPE ZINC FINGER TRANSCRIPTION FACTOR FAMILY-RELATED"/>
    <property type="match status" value="1"/>
</dbReference>
<keyword evidence="5" id="KW-0805">Transcription regulation</keyword>
<evidence type="ECO:0000256" key="8">
    <source>
        <dbReference type="SAM" id="MobiDB-lite"/>
    </source>
</evidence>
<dbReference type="OrthoDB" id="9411774at2759"/>
<dbReference type="InParanoid" id="A0A0Q3IAF1"/>
<reference evidence="10" key="2">
    <citation type="submission" date="2017-06" db="EMBL/GenBank/DDBJ databases">
        <title>WGS assembly of Brachypodium distachyon.</title>
        <authorList>
            <consortium name="The International Brachypodium Initiative"/>
            <person name="Lucas S."/>
            <person name="Harmon-Smith M."/>
            <person name="Lail K."/>
            <person name="Tice H."/>
            <person name="Grimwood J."/>
            <person name="Bruce D."/>
            <person name="Barry K."/>
            <person name="Shu S."/>
            <person name="Lindquist E."/>
            <person name="Wang M."/>
            <person name="Pitluck S."/>
            <person name="Vogel J.P."/>
            <person name="Garvin D.F."/>
            <person name="Mockler T.C."/>
            <person name="Schmutz J."/>
            <person name="Rokhsar D."/>
            <person name="Bevan M.W."/>
        </authorList>
    </citation>
    <scope>NUCLEOTIDE SEQUENCE</scope>
    <source>
        <strain evidence="10">Bd21</strain>
    </source>
</reference>
<keyword evidence="1" id="KW-0479">Metal-binding</keyword>
<keyword evidence="2" id="KW-0677">Repeat</keyword>
<reference evidence="10 11" key="1">
    <citation type="journal article" date="2010" name="Nature">
        <title>Genome sequencing and analysis of the model grass Brachypodium distachyon.</title>
        <authorList>
            <consortium name="International Brachypodium Initiative"/>
        </authorList>
    </citation>
    <scope>NUCLEOTIDE SEQUENCE [LARGE SCALE GENOMIC DNA]</scope>
    <source>
        <strain evidence="10 11">Bd21</strain>
    </source>
</reference>
<proteinExistence type="predicted"/>
<dbReference type="SMART" id="SM00355">
    <property type="entry name" value="ZnF_C2H2"/>
    <property type="match status" value="2"/>
</dbReference>
<dbReference type="Pfam" id="PF13912">
    <property type="entry name" value="zf-C2H2_6"/>
    <property type="match status" value="2"/>
</dbReference>
<dbReference type="EnsemblPlants" id="KQJ83104">
    <property type="protein sequence ID" value="KQJ83104"/>
    <property type="gene ID" value="BRADI_5g13053v3"/>
</dbReference>
<evidence type="ECO:0000256" key="2">
    <source>
        <dbReference type="ARBA" id="ARBA00022737"/>
    </source>
</evidence>
<feature type="domain" description="C2H2-type" evidence="9">
    <location>
        <begin position="298"/>
        <end position="325"/>
    </location>
</feature>
<dbReference type="AlphaFoldDB" id="A0A0Q3IAF1"/>
<feature type="region of interest" description="Disordered" evidence="8">
    <location>
        <begin position="266"/>
        <end position="296"/>
    </location>
</feature>
<dbReference type="GO" id="GO:0006355">
    <property type="term" value="P:regulation of DNA-templated transcription"/>
    <property type="evidence" value="ECO:0000318"/>
    <property type="project" value="GO_Central"/>
</dbReference>
<dbReference type="STRING" id="15368.A0A0Q3IAF1"/>
<evidence type="ECO:0000259" key="9">
    <source>
        <dbReference type="PROSITE" id="PS50157"/>
    </source>
</evidence>
<dbReference type="GO" id="GO:0003700">
    <property type="term" value="F:DNA-binding transcription factor activity"/>
    <property type="evidence" value="ECO:0000318"/>
    <property type="project" value="GO_Central"/>
</dbReference>
<evidence type="ECO:0000256" key="6">
    <source>
        <dbReference type="ARBA" id="ARBA00023163"/>
    </source>
</evidence>
<dbReference type="SUPFAM" id="SSF57667">
    <property type="entry name" value="beta-beta-alpha zinc fingers"/>
    <property type="match status" value="1"/>
</dbReference>
<feature type="region of interest" description="Disordered" evidence="8">
    <location>
        <begin position="352"/>
        <end position="373"/>
    </location>
</feature>
<dbReference type="InterPro" id="IPR044653">
    <property type="entry name" value="AZF1/2/3-like"/>
</dbReference>
<evidence type="ECO:0000256" key="5">
    <source>
        <dbReference type="ARBA" id="ARBA00023015"/>
    </source>
</evidence>
<accession>A0A0Q3IAF1</accession>
<evidence type="ECO:0000256" key="7">
    <source>
        <dbReference type="PROSITE-ProRule" id="PRU00042"/>
    </source>
</evidence>
<evidence type="ECO:0000313" key="11">
    <source>
        <dbReference type="EnsemblPlants" id="KQJ83104"/>
    </source>
</evidence>
<gene>
    <name evidence="10" type="ORF">BRADI_5g13053v3</name>
</gene>
<dbReference type="InterPro" id="IPR036236">
    <property type="entry name" value="Znf_C2H2_sf"/>
</dbReference>
<evidence type="ECO:0000256" key="1">
    <source>
        <dbReference type="ARBA" id="ARBA00022723"/>
    </source>
</evidence>
<protein>
    <recommendedName>
        <fullName evidence="9">C2H2-type domain-containing protein</fullName>
    </recommendedName>
</protein>
<evidence type="ECO:0000313" key="12">
    <source>
        <dbReference type="Proteomes" id="UP000008810"/>
    </source>
</evidence>
<dbReference type="Gramene" id="KQJ83104">
    <property type="protein sequence ID" value="KQJ83104"/>
    <property type="gene ID" value="BRADI_5g13053v3"/>
</dbReference>